<evidence type="ECO:0000256" key="1">
    <source>
        <dbReference type="SAM" id="Phobius"/>
    </source>
</evidence>
<dbReference type="EMBL" id="JAVDWU010000004">
    <property type="protein sequence ID" value="MDR7150289.1"/>
    <property type="molecule type" value="Genomic_DNA"/>
</dbReference>
<keyword evidence="1" id="KW-0812">Transmembrane</keyword>
<evidence type="ECO:0000313" key="2">
    <source>
        <dbReference type="EMBL" id="MDR7150289.1"/>
    </source>
</evidence>
<dbReference type="RefSeq" id="WP_310315649.1">
    <property type="nucleotide sequence ID" value="NZ_JAVDWU010000004.1"/>
</dbReference>
<protein>
    <submittedName>
        <fullName evidence="2">Iron-regulated membrane protein</fullName>
    </submittedName>
</protein>
<dbReference type="InterPro" id="IPR005625">
    <property type="entry name" value="PepSY-ass_TM"/>
</dbReference>
<sequence>MISSSPADAPGSVVPPRSSSFHATAWRWHFYAGLYVVPFLLMLAITGAVMVFFTGFQTRLGLPVNVALQDAVLPVSEQAQAALTRFPEATLATYTAPKTPELASWFELKHDGATHAVAVNPFTAEVMKVVDKDNTVFAWAEAIHGTLLLGPVGDALIEIAAGLGIVLLVTGVYMWWPRGGTPFAQVLVPNLRARGRLWWRSLHASLGFWLSAVLLTFLITGMAWTGVWGAKLVQPWNTFPTTKWSDIPLSEATHATLNSAGQHEVPWGLEQTPLPASGSMQGTPGVPAGHAVTIDTVAQLARQLGFKGQHHISWPQDDTGVFSISADSMSGDLTDPTQDRTVHVDRYTGRVLAEAAFEEYSAVAQFMAVATAFHQGDLGLWNAWLNLLFCAGVVFLCISGMVMWWKRRPAGTAHLFAPPLPANAARWKTGVVLLCVTGVLFPLTGVALLVVWLLDALLMSRWSTLKAALN</sequence>
<dbReference type="PANTHER" id="PTHR34219">
    <property type="entry name" value="IRON-REGULATED INNER MEMBRANE PROTEIN-RELATED"/>
    <property type="match status" value="1"/>
</dbReference>
<feature type="transmembrane region" description="Helical" evidence="1">
    <location>
        <begin position="206"/>
        <end position="227"/>
    </location>
</feature>
<evidence type="ECO:0000313" key="3">
    <source>
        <dbReference type="Proteomes" id="UP001265700"/>
    </source>
</evidence>
<keyword evidence="1" id="KW-0472">Membrane</keyword>
<reference evidence="2 3" key="1">
    <citation type="submission" date="2023-07" db="EMBL/GenBank/DDBJ databases">
        <title>Sorghum-associated microbial communities from plants grown in Nebraska, USA.</title>
        <authorList>
            <person name="Schachtman D."/>
        </authorList>
    </citation>
    <scope>NUCLEOTIDE SEQUENCE [LARGE SCALE GENOMIC DNA]</scope>
    <source>
        <strain evidence="2 3">4249</strain>
    </source>
</reference>
<keyword evidence="3" id="KW-1185">Reference proteome</keyword>
<comment type="caution">
    <text evidence="2">The sequence shown here is derived from an EMBL/GenBank/DDBJ whole genome shotgun (WGS) entry which is preliminary data.</text>
</comment>
<feature type="transmembrane region" description="Helical" evidence="1">
    <location>
        <begin position="431"/>
        <end position="454"/>
    </location>
</feature>
<keyword evidence="1" id="KW-1133">Transmembrane helix</keyword>
<dbReference type="Pfam" id="PF03929">
    <property type="entry name" value="PepSY_TM"/>
    <property type="match status" value="1"/>
</dbReference>
<name>A0ABU1WLW6_9BURK</name>
<feature type="transmembrane region" description="Helical" evidence="1">
    <location>
        <begin position="155"/>
        <end position="176"/>
    </location>
</feature>
<proteinExistence type="predicted"/>
<dbReference type="Proteomes" id="UP001265700">
    <property type="component" value="Unassembled WGS sequence"/>
</dbReference>
<accession>A0ABU1WLW6</accession>
<feature type="transmembrane region" description="Helical" evidence="1">
    <location>
        <begin position="28"/>
        <end position="53"/>
    </location>
</feature>
<feature type="transmembrane region" description="Helical" evidence="1">
    <location>
        <begin position="383"/>
        <end position="405"/>
    </location>
</feature>
<organism evidence="2 3">
    <name type="scientific">Hydrogenophaga palleronii</name>
    <dbReference type="NCBI Taxonomy" id="65655"/>
    <lineage>
        <taxon>Bacteria</taxon>
        <taxon>Pseudomonadati</taxon>
        <taxon>Pseudomonadota</taxon>
        <taxon>Betaproteobacteria</taxon>
        <taxon>Burkholderiales</taxon>
        <taxon>Comamonadaceae</taxon>
        <taxon>Hydrogenophaga</taxon>
    </lineage>
</organism>
<dbReference type="PANTHER" id="PTHR34219:SF1">
    <property type="entry name" value="PEPSY DOMAIN-CONTAINING PROTEIN"/>
    <property type="match status" value="1"/>
</dbReference>
<gene>
    <name evidence="2" type="ORF">J2W49_002247</name>
</gene>